<keyword evidence="3" id="KW-1185">Reference proteome</keyword>
<evidence type="ECO:0000313" key="3">
    <source>
        <dbReference type="Proteomes" id="UP000470771"/>
    </source>
</evidence>
<dbReference type="GO" id="GO:0005886">
    <property type="term" value="C:plasma membrane"/>
    <property type="evidence" value="ECO:0007669"/>
    <property type="project" value="UniProtKB-SubCell"/>
</dbReference>
<dbReference type="HAMAP" id="MF_00386">
    <property type="entry name" value="UPF0161_YidD"/>
    <property type="match status" value="1"/>
</dbReference>
<organism evidence="2 3">
    <name type="scientific">Acidiluteibacter ferrifornacis</name>
    <dbReference type="NCBI Taxonomy" id="2692424"/>
    <lineage>
        <taxon>Bacteria</taxon>
        <taxon>Pseudomonadati</taxon>
        <taxon>Bacteroidota</taxon>
        <taxon>Flavobacteriia</taxon>
        <taxon>Flavobacteriales</taxon>
        <taxon>Cryomorphaceae</taxon>
        <taxon>Acidiluteibacter</taxon>
    </lineage>
</organism>
<gene>
    <name evidence="2" type="primary">yidD</name>
    <name evidence="2" type="ORF">GQN54_01005</name>
</gene>
<dbReference type="Proteomes" id="UP000470771">
    <property type="component" value="Unassembled WGS sequence"/>
</dbReference>
<dbReference type="PANTHER" id="PTHR33383">
    <property type="entry name" value="MEMBRANE PROTEIN INSERTION EFFICIENCY FACTOR-RELATED"/>
    <property type="match status" value="1"/>
</dbReference>
<comment type="subcellular location">
    <subcellularLocation>
        <location evidence="1">Cell membrane</location>
        <topology evidence="1">Peripheral membrane protein</topology>
        <orientation evidence="1">Cytoplasmic side</orientation>
    </subcellularLocation>
</comment>
<dbReference type="SMART" id="SM01234">
    <property type="entry name" value="Haemolytic"/>
    <property type="match status" value="1"/>
</dbReference>
<dbReference type="InterPro" id="IPR002696">
    <property type="entry name" value="Membr_insert_effic_factor_YidD"/>
</dbReference>
<keyword evidence="1" id="KW-0472">Membrane</keyword>
<keyword evidence="1" id="KW-1003">Cell membrane</keyword>
<protein>
    <recommendedName>
        <fullName evidence="1">Putative membrane protein insertion efficiency factor</fullName>
    </recommendedName>
</protein>
<dbReference type="Pfam" id="PF01809">
    <property type="entry name" value="YidD"/>
    <property type="match status" value="1"/>
</dbReference>
<comment type="caution">
    <text evidence="2">The sequence shown here is derived from an EMBL/GenBank/DDBJ whole genome shotgun (WGS) entry which is preliminary data.</text>
</comment>
<accession>A0A6N9NFW4</accession>
<sequence>MNRLFSHIFIVLIRFYQYTISPILGANCRYSPTCSEYSVEAFKNHGVFKGFYLSTKRIISCNPWGGHGYDPVPKKFKF</sequence>
<dbReference type="RefSeq" id="WP_160631070.1">
    <property type="nucleotide sequence ID" value="NZ_WWNE01000003.1"/>
</dbReference>
<dbReference type="PANTHER" id="PTHR33383:SF1">
    <property type="entry name" value="MEMBRANE PROTEIN INSERTION EFFICIENCY FACTOR-RELATED"/>
    <property type="match status" value="1"/>
</dbReference>
<comment type="similarity">
    <text evidence="1">Belongs to the UPF0161 family.</text>
</comment>
<dbReference type="AlphaFoldDB" id="A0A6N9NFW4"/>
<name>A0A6N9NFW4_9FLAO</name>
<evidence type="ECO:0000313" key="2">
    <source>
        <dbReference type="EMBL" id="NBG64674.1"/>
    </source>
</evidence>
<evidence type="ECO:0000256" key="1">
    <source>
        <dbReference type="HAMAP-Rule" id="MF_00386"/>
    </source>
</evidence>
<dbReference type="EMBL" id="WWNE01000003">
    <property type="protein sequence ID" value="NBG64674.1"/>
    <property type="molecule type" value="Genomic_DNA"/>
</dbReference>
<proteinExistence type="inferred from homology"/>
<dbReference type="NCBIfam" id="TIGR00278">
    <property type="entry name" value="membrane protein insertion efficiency factor YidD"/>
    <property type="match status" value="1"/>
</dbReference>
<reference evidence="2 3" key="1">
    <citation type="submission" date="2019-12" db="EMBL/GenBank/DDBJ databases">
        <authorList>
            <person name="Zhao J."/>
        </authorList>
    </citation>
    <scope>NUCLEOTIDE SEQUENCE [LARGE SCALE GENOMIC DNA]</scope>
    <source>
        <strain evidence="2 3">S-15</strain>
    </source>
</reference>
<comment type="function">
    <text evidence="1">Could be involved in insertion of integral membrane proteins into the membrane.</text>
</comment>